<proteinExistence type="predicted"/>
<keyword evidence="1" id="KW-0902">Two-component regulatory system</keyword>
<gene>
    <name evidence="4" type="ORF">SAMN05216552_101844</name>
</gene>
<accession>A0A1I7KN65</accession>
<evidence type="ECO:0000256" key="2">
    <source>
        <dbReference type="PROSITE-ProRule" id="PRU00110"/>
    </source>
</evidence>
<dbReference type="GO" id="GO:0004672">
    <property type="term" value="F:protein kinase activity"/>
    <property type="evidence" value="ECO:0007669"/>
    <property type="project" value="UniProtKB-ARBA"/>
</dbReference>
<reference evidence="5" key="1">
    <citation type="submission" date="2016-10" db="EMBL/GenBank/DDBJ databases">
        <authorList>
            <person name="Varghese N."/>
            <person name="Submissions S."/>
        </authorList>
    </citation>
    <scope>NUCLEOTIDE SEQUENCE [LARGE SCALE GENOMIC DNA]</scope>
    <source>
        <strain evidence="5">CGMCC 1.11014</strain>
    </source>
</reference>
<dbReference type="Pfam" id="PF01627">
    <property type="entry name" value="Hpt"/>
    <property type="match status" value="1"/>
</dbReference>
<dbReference type="Proteomes" id="UP000199391">
    <property type="component" value="Unassembled WGS sequence"/>
</dbReference>
<dbReference type="InterPro" id="IPR036641">
    <property type="entry name" value="HPT_dom_sf"/>
</dbReference>
<evidence type="ECO:0000313" key="4">
    <source>
        <dbReference type="EMBL" id="SFU98897.1"/>
    </source>
</evidence>
<dbReference type="SUPFAM" id="SSF47226">
    <property type="entry name" value="Histidine-containing phosphotransfer domain, HPT domain"/>
    <property type="match status" value="1"/>
</dbReference>
<dbReference type="OrthoDB" id="8780444at2"/>
<protein>
    <submittedName>
        <fullName evidence="4">Hpt domain-containing protein</fullName>
    </submittedName>
</protein>
<feature type="domain" description="HPt" evidence="3">
    <location>
        <begin position="30"/>
        <end position="123"/>
    </location>
</feature>
<feature type="modified residue" description="Phosphohistidine" evidence="2">
    <location>
        <position position="69"/>
    </location>
</feature>
<name>A0A1I7KN65_9BURK</name>
<keyword evidence="2" id="KW-0597">Phosphoprotein</keyword>
<dbReference type="InterPro" id="IPR008207">
    <property type="entry name" value="Sig_transdc_His_kin_Hpt_dom"/>
</dbReference>
<dbReference type="PROSITE" id="PS50894">
    <property type="entry name" value="HPT"/>
    <property type="match status" value="1"/>
</dbReference>
<dbReference type="RefSeq" id="WP_093557105.1">
    <property type="nucleotide sequence ID" value="NZ_FPBO01000018.1"/>
</dbReference>
<dbReference type="AlphaFoldDB" id="A0A1I7KN65"/>
<organism evidence="4 5">
    <name type="scientific">Pseudoduganella namucuonensis</name>
    <dbReference type="NCBI Taxonomy" id="1035707"/>
    <lineage>
        <taxon>Bacteria</taxon>
        <taxon>Pseudomonadati</taxon>
        <taxon>Pseudomonadota</taxon>
        <taxon>Betaproteobacteria</taxon>
        <taxon>Burkholderiales</taxon>
        <taxon>Oxalobacteraceae</taxon>
        <taxon>Telluria group</taxon>
        <taxon>Pseudoduganella</taxon>
    </lineage>
</organism>
<dbReference type="Gene3D" id="1.20.120.160">
    <property type="entry name" value="HPT domain"/>
    <property type="match status" value="1"/>
</dbReference>
<sequence length="201" mass="21699">MPSIPDPGQDRIPNVFDVSRLLSPNSPPRQREALLALLERLGEQAGADLEAAREACRLGQYREAAAALHALRGSIGTLGANTFAATSRELEAAVKAGQRELAETLFPRAGAELAEVAGAVRAWLDRQARTAAPAPDDLELAMKKWKKLLSENNIDAVAQYHQLKNSLGILDTTRRNAIQEAMARLDFPAVLTILGPTTTRS</sequence>
<dbReference type="EMBL" id="FPBO01000018">
    <property type="protein sequence ID" value="SFU98897.1"/>
    <property type="molecule type" value="Genomic_DNA"/>
</dbReference>
<evidence type="ECO:0000313" key="5">
    <source>
        <dbReference type="Proteomes" id="UP000199391"/>
    </source>
</evidence>
<dbReference type="STRING" id="1035707.SAMN05216552_101844"/>
<dbReference type="GO" id="GO:0000160">
    <property type="term" value="P:phosphorelay signal transduction system"/>
    <property type="evidence" value="ECO:0007669"/>
    <property type="project" value="UniProtKB-KW"/>
</dbReference>
<keyword evidence="5" id="KW-1185">Reference proteome</keyword>
<evidence type="ECO:0000256" key="1">
    <source>
        <dbReference type="ARBA" id="ARBA00023012"/>
    </source>
</evidence>
<evidence type="ECO:0000259" key="3">
    <source>
        <dbReference type="PROSITE" id="PS50894"/>
    </source>
</evidence>